<reference evidence="2" key="1">
    <citation type="submission" date="2021-03" db="EMBL/GenBank/DDBJ databases">
        <title>Draft genome sequence of rust myrtle Austropuccinia psidii MF-1, a brazilian biotype.</title>
        <authorList>
            <person name="Quecine M.C."/>
            <person name="Pachon D.M.R."/>
            <person name="Bonatelli M.L."/>
            <person name="Correr F.H."/>
            <person name="Franceschini L.M."/>
            <person name="Leite T.F."/>
            <person name="Margarido G.R.A."/>
            <person name="Almeida C.A."/>
            <person name="Ferrarezi J.A."/>
            <person name="Labate C.A."/>
        </authorList>
    </citation>
    <scope>NUCLEOTIDE SEQUENCE</scope>
    <source>
        <strain evidence="2">MF-1</strain>
    </source>
</reference>
<dbReference type="AlphaFoldDB" id="A0A9Q3K270"/>
<keyword evidence="3" id="KW-1185">Reference proteome</keyword>
<feature type="compositionally biased region" description="Basic and acidic residues" evidence="1">
    <location>
        <begin position="59"/>
        <end position="79"/>
    </location>
</feature>
<accession>A0A9Q3K270</accession>
<feature type="compositionally biased region" description="Polar residues" evidence="1">
    <location>
        <begin position="44"/>
        <end position="58"/>
    </location>
</feature>
<evidence type="ECO:0000313" key="2">
    <source>
        <dbReference type="EMBL" id="MBW0573593.1"/>
    </source>
</evidence>
<feature type="compositionally biased region" description="Basic and acidic residues" evidence="1">
    <location>
        <begin position="9"/>
        <end position="27"/>
    </location>
</feature>
<comment type="caution">
    <text evidence="2">The sequence shown here is derived from an EMBL/GenBank/DDBJ whole genome shotgun (WGS) entry which is preliminary data.</text>
</comment>
<dbReference type="Proteomes" id="UP000765509">
    <property type="component" value="Unassembled WGS sequence"/>
</dbReference>
<evidence type="ECO:0000313" key="3">
    <source>
        <dbReference type="Proteomes" id="UP000765509"/>
    </source>
</evidence>
<organism evidence="2 3">
    <name type="scientific">Austropuccinia psidii MF-1</name>
    <dbReference type="NCBI Taxonomy" id="1389203"/>
    <lineage>
        <taxon>Eukaryota</taxon>
        <taxon>Fungi</taxon>
        <taxon>Dikarya</taxon>
        <taxon>Basidiomycota</taxon>
        <taxon>Pucciniomycotina</taxon>
        <taxon>Pucciniomycetes</taxon>
        <taxon>Pucciniales</taxon>
        <taxon>Sphaerophragmiaceae</taxon>
        <taxon>Austropuccinia</taxon>
    </lineage>
</organism>
<protein>
    <submittedName>
        <fullName evidence="2">Uncharacterized protein</fullName>
    </submittedName>
</protein>
<proteinExistence type="predicted"/>
<feature type="region of interest" description="Disordered" evidence="1">
    <location>
        <begin position="1"/>
        <end position="79"/>
    </location>
</feature>
<evidence type="ECO:0000256" key="1">
    <source>
        <dbReference type="SAM" id="MobiDB-lite"/>
    </source>
</evidence>
<sequence>MTSTSQGEGDNKKRQNSEKKRREKMGNHTESISKGLENLEKLLMNNSLNTSANAVTTRKSLDQRDQKAEKEHFSSDSDT</sequence>
<dbReference type="EMBL" id="AVOT02092412">
    <property type="protein sequence ID" value="MBW0573593.1"/>
    <property type="molecule type" value="Genomic_DNA"/>
</dbReference>
<gene>
    <name evidence="2" type="ORF">O181_113308</name>
</gene>
<name>A0A9Q3K270_9BASI</name>